<accession>A0A1R2CI19</accession>
<name>A0A1R2CI19_9CILI</name>
<comment type="caution">
    <text evidence="2">The sequence shown here is derived from an EMBL/GenBank/DDBJ whole genome shotgun (WGS) entry which is preliminary data.</text>
</comment>
<proteinExistence type="predicted"/>
<evidence type="ECO:0000313" key="2">
    <source>
        <dbReference type="EMBL" id="OMJ88600.1"/>
    </source>
</evidence>
<keyword evidence="3" id="KW-1185">Reference proteome</keyword>
<gene>
    <name evidence="2" type="ORF">SteCoe_9465</name>
</gene>
<evidence type="ECO:0000313" key="3">
    <source>
        <dbReference type="Proteomes" id="UP000187209"/>
    </source>
</evidence>
<dbReference type="AlphaFoldDB" id="A0A1R2CI19"/>
<dbReference type="OrthoDB" id="322882at2759"/>
<organism evidence="2 3">
    <name type="scientific">Stentor coeruleus</name>
    <dbReference type="NCBI Taxonomy" id="5963"/>
    <lineage>
        <taxon>Eukaryota</taxon>
        <taxon>Sar</taxon>
        <taxon>Alveolata</taxon>
        <taxon>Ciliophora</taxon>
        <taxon>Postciliodesmatophora</taxon>
        <taxon>Heterotrichea</taxon>
        <taxon>Heterotrichida</taxon>
        <taxon>Stentoridae</taxon>
        <taxon>Stentor</taxon>
    </lineage>
</organism>
<dbReference type="Proteomes" id="UP000187209">
    <property type="component" value="Unassembled WGS sequence"/>
</dbReference>
<reference evidence="2 3" key="1">
    <citation type="submission" date="2016-11" db="EMBL/GenBank/DDBJ databases">
        <title>The macronuclear genome of Stentor coeruleus: a giant cell with tiny introns.</title>
        <authorList>
            <person name="Slabodnick M."/>
            <person name="Ruby J.G."/>
            <person name="Reiff S.B."/>
            <person name="Swart E.C."/>
            <person name="Gosai S."/>
            <person name="Prabakaran S."/>
            <person name="Witkowska E."/>
            <person name="Larue G.E."/>
            <person name="Fisher S."/>
            <person name="Freeman R.M."/>
            <person name="Gunawardena J."/>
            <person name="Chu W."/>
            <person name="Stover N.A."/>
            <person name="Gregory B.D."/>
            <person name="Nowacki M."/>
            <person name="Derisi J."/>
            <person name="Roy S.W."/>
            <person name="Marshall W.F."/>
            <person name="Sood P."/>
        </authorList>
    </citation>
    <scope>NUCLEOTIDE SEQUENCE [LARGE SCALE GENOMIC DNA]</scope>
    <source>
        <strain evidence="2">WM001</strain>
    </source>
</reference>
<sequence>MGDLEQFIKVKRGRPRKISKERFKSLQNSFQSSGDSSTIKYFEKQKIYLKENYCQKFQMMLSVIPKFVKFSSKARSLPVLNFLQESAKKYFMNELEIAALSLFLSSVQWELRNYSVEEVIESCCLLSKKFFESDQELLNYLETKLESQYSNIDKITSLIKKKIHIDLKKLNKRLKALIKSSKKFNINYNYYVDEIIRMSPPYNIDIKKQKLDDNSSNDDEPENTIIRVCHRKEPISVSTRQNIFTIKSRKTLKKSDQARGVMKNTIKSRQEVYKDEENQNKFEDLKEEIKPRRKNTIYNNEEDRRNSYESKLAKVQNEKLEEEIKVDMMNKDKGKKSKKVVDESRKDSYLNELVPLDDYEKYLLGSFFSKSCVYTEFDKSISCIKALI</sequence>
<evidence type="ECO:0000256" key="1">
    <source>
        <dbReference type="SAM" id="Coils"/>
    </source>
</evidence>
<keyword evidence="1" id="KW-0175">Coiled coil</keyword>
<dbReference type="EMBL" id="MPUH01000147">
    <property type="protein sequence ID" value="OMJ88600.1"/>
    <property type="molecule type" value="Genomic_DNA"/>
</dbReference>
<feature type="coiled-coil region" evidence="1">
    <location>
        <begin position="298"/>
        <end position="332"/>
    </location>
</feature>
<protein>
    <submittedName>
        <fullName evidence="2">Uncharacterized protein</fullName>
    </submittedName>
</protein>